<feature type="transmembrane region" description="Helical" evidence="10">
    <location>
        <begin position="209"/>
        <end position="231"/>
    </location>
</feature>
<evidence type="ECO:0000259" key="11">
    <source>
        <dbReference type="Pfam" id="PF13839"/>
    </source>
</evidence>
<dbReference type="InterPro" id="IPR026057">
    <property type="entry name" value="TBL_C"/>
</dbReference>
<evidence type="ECO:0000256" key="4">
    <source>
        <dbReference type="ARBA" id="ARBA00022692"/>
    </source>
</evidence>
<evidence type="ECO:0000256" key="1">
    <source>
        <dbReference type="ARBA" id="ARBA00004323"/>
    </source>
</evidence>
<dbReference type="GO" id="GO:0000139">
    <property type="term" value="C:Golgi membrane"/>
    <property type="evidence" value="ECO:0007669"/>
    <property type="project" value="UniProtKB-SubCell"/>
</dbReference>
<dbReference type="InterPro" id="IPR025846">
    <property type="entry name" value="TBL_N"/>
</dbReference>
<keyword evidence="3" id="KW-0808">Transferase</keyword>
<evidence type="ECO:0000256" key="10">
    <source>
        <dbReference type="SAM" id="Phobius"/>
    </source>
</evidence>
<organism evidence="13 14">
    <name type="scientific">Urochloa decumbens</name>
    <dbReference type="NCBI Taxonomy" id="240449"/>
    <lineage>
        <taxon>Eukaryota</taxon>
        <taxon>Viridiplantae</taxon>
        <taxon>Streptophyta</taxon>
        <taxon>Embryophyta</taxon>
        <taxon>Tracheophyta</taxon>
        <taxon>Spermatophyta</taxon>
        <taxon>Magnoliopsida</taxon>
        <taxon>Liliopsida</taxon>
        <taxon>Poales</taxon>
        <taxon>Poaceae</taxon>
        <taxon>PACMAD clade</taxon>
        <taxon>Panicoideae</taxon>
        <taxon>Panicodae</taxon>
        <taxon>Paniceae</taxon>
        <taxon>Melinidinae</taxon>
        <taxon>Urochloa</taxon>
    </lineage>
</organism>
<keyword evidence="7" id="KW-0333">Golgi apparatus</keyword>
<keyword evidence="4 10" id="KW-0812">Transmembrane</keyword>
<dbReference type="PANTHER" id="PTHR32285">
    <property type="entry name" value="PROTEIN TRICHOME BIREFRINGENCE-LIKE 9-RELATED"/>
    <property type="match status" value="1"/>
</dbReference>
<keyword evidence="14" id="KW-1185">Reference proteome</keyword>
<dbReference type="Pfam" id="PF13839">
    <property type="entry name" value="PC-Esterase"/>
    <property type="match status" value="1"/>
</dbReference>
<comment type="similarity">
    <text evidence="2">Belongs to the PC-esterase family. TBL subfamily.</text>
</comment>
<sequence length="583" mass="64796">MLRRRLQATPPGGQQEERMSSPPRFCQGLFGFWSVYRYGSVRSPMTHARIDDAPKGNQSVVNQLVVGNQAINDQLIYCYNQPAISCYISWAGLRRRQQAADPAKAMRSVGPWHKGSSRPPTIKRRKQSSGSNRMRHSQAEAGLLQIPGPAPRPHNICCQSFPSAPITHINPSSPRTYRPAGRRRAHARTCSVLRGTNNRAGMMRRRPGLVWAGALLAVLVLLAACTAAAAVSISRRQQHRHGGAPAASAARGGCDAFAAGRWVVDESYPLYDSARCPFIRDEFACARFGRPDTAYLKYRWQLDPPCAQPRFDGLALLRMWRGKTVMFVGDSLALNQYESLLCMLHAAAPGARTTVSPASGKIDPSYTVRFEDYNVTLVYYLTHYLVDLVAERSGRVLKLDTIEQASNWLAADVLVFDSWHWWPRAGPTQPWDFIQEGNTVVRDMDRTRAFTKALHTWANWVDANLLHTDTKVFFQGISPSHYRGEDWGASAKKTCMGETQPLNGTGPYPGGPIPQQAILRSVLAGMAKPVYLLDFTYLSQLRKDAHPTKYDGGIFGGDCTHWCVAGLPDTWNVLFYGALTGQF</sequence>
<reference evidence="13" key="1">
    <citation type="submission" date="2024-10" db="EMBL/GenBank/DDBJ databases">
        <authorList>
            <person name="Ryan C."/>
        </authorList>
    </citation>
    <scope>NUCLEOTIDE SEQUENCE [LARGE SCALE GENOMIC DNA]</scope>
</reference>
<dbReference type="Pfam" id="PF14416">
    <property type="entry name" value="PMR5N"/>
    <property type="match status" value="1"/>
</dbReference>
<comment type="subcellular location">
    <subcellularLocation>
        <location evidence="1">Golgi apparatus membrane</location>
        <topology evidence="1">Single-pass type II membrane protein</topology>
    </subcellularLocation>
</comment>
<dbReference type="Proteomes" id="UP001497457">
    <property type="component" value="Chromosome 20rd"/>
</dbReference>
<feature type="region of interest" description="Disordered" evidence="9">
    <location>
        <begin position="168"/>
        <end position="187"/>
    </location>
</feature>
<evidence type="ECO:0000313" key="13">
    <source>
        <dbReference type="EMBL" id="CAL4978586.1"/>
    </source>
</evidence>
<keyword evidence="5" id="KW-0735">Signal-anchor</keyword>
<evidence type="ECO:0000256" key="2">
    <source>
        <dbReference type="ARBA" id="ARBA00007727"/>
    </source>
</evidence>
<evidence type="ECO:0000256" key="6">
    <source>
        <dbReference type="ARBA" id="ARBA00022989"/>
    </source>
</evidence>
<dbReference type="GO" id="GO:1990538">
    <property type="term" value="F:xylan O-acetyltransferase activity"/>
    <property type="evidence" value="ECO:0007669"/>
    <property type="project" value="UniProtKB-ARBA"/>
</dbReference>
<protein>
    <recommendedName>
        <fullName evidence="15">Trichome birefringence-like N-terminal domain-containing protein</fullName>
    </recommendedName>
</protein>
<evidence type="ECO:0000256" key="3">
    <source>
        <dbReference type="ARBA" id="ARBA00022679"/>
    </source>
</evidence>
<evidence type="ECO:0000313" key="14">
    <source>
        <dbReference type="Proteomes" id="UP001497457"/>
    </source>
</evidence>
<evidence type="ECO:0008006" key="15">
    <source>
        <dbReference type="Google" id="ProtNLM"/>
    </source>
</evidence>
<dbReference type="EMBL" id="OZ075130">
    <property type="protein sequence ID" value="CAL4978586.1"/>
    <property type="molecule type" value="Genomic_DNA"/>
</dbReference>
<gene>
    <name evidence="13" type="ORF">URODEC1_LOCUS54823</name>
</gene>
<name>A0ABC9AK48_9POAL</name>
<accession>A0ABC9AK48</accession>
<dbReference type="InterPro" id="IPR029962">
    <property type="entry name" value="TBL"/>
</dbReference>
<keyword evidence="8 10" id="KW-0472">Membrane</keyword>
<feature type="region of interest" description="Disordered" evidence="9">
    <location>
        <begin position="1"/>
        <end position="22"/>
    </location>
</feature>
<feature type="region of interest" description="Disordered" evidence="9">
    <location>
        <begin position="102"/>
        <end position="137"/>
    </location>
</feature>
<feature type="domain" description="Trichome birefringence-like N-terminal" evidence="12">
    <location>
        <begin position="254"/>
        <end position="302"/>
    </location>
</feature>
<keyword evidence="6 10" id="KW-1133">Transmembrane helix</keyword>
<evidence type="ECO:0000256" key="9">
    <source>
        <dbReference type="SAM" id="MobiDB-lite"/>
    </source>
</evidence>
<feature type="domain" description="Trichome birefringence-like C-terminal" evidence="11">
    <location>
        <begin position="309"/>
        <end position="576"/>
    </location>
</feature>
<evidence type="ECO:0000256" key="5">
    <source>
        <dbReference type="ARBA" id="ARBA00022968"/>
    </source>
</evidence>
<evidence type="ECO:0000259" key="12">
    <source>
        <dbReference type="Pfam" id="PF14416"/>
    </source>
</evidence>
<dbReference type="PANTHER" id="PTHR32285:SF177">
    <property type="entry name" value="OS01G0217000 PROTEIN"/>
    <property type="match status" value="1"/>
</dbReference>
<evidence type="ECO:0000256" key="7">
    <source>
        <dbReference type="ARBA" id="ARBA00023034"/>
    </source>
</evidence>
<dbReference type="AlphaFoldDB" id="A0ABC9AK48"/>
<evidence type="ECO:0000256" key="8">
    <source>
        <dbReference type="ARBA" id="ARBA00023136"/>
    </source>
</evidence>
<proteinExistence type="inferred from homology"/>